<feature type="compositionally biased region" description="Basic and acidic residues" evidence="2">
    <location>
        <begin position="192"/>
        <end position="206"/>
    </location>
</feature>
<keyword evidence="6" id="KW-1185">Reference proteome</keyword>
<dbReference type="InterPro" id="IPR007205">
    <property type="entry name" value="Protein_HGH1_N"/>
</dbReference>
<feature type="compositionally biased region" description="Acidic residues" evidence="2">
    <location>
        <begin position="423"/>
        <end position="433"/>
    </location>
</feature>
<organism evidence="5 6">
    <name type="scientific">Physocladia obscura</name>
    <dbReference type="NCBI Taxonomy" id="109957"/>
    <lineage>
        <taxon>Eukaryota</taxon>
        <taxon>Fungi</taxon>
        <taxon>Fungi incertae sedis</taxon>
        <taxon>Chytridiomycota</taxon>
        <taxon>Chytridiomycota incertae sedis</taxon>
        <taxon>Chytridiomycetes</taxon>
        <taxon>Chytridiales</taxon>
        <taxon>Chytriomycetaceae</taxon>
        <taxon>Physocladia</taxon>
    </lineage>
</organism>
<protein>
    <recommendedName>
        <fullName evidence="7">Protein HGH1 homolog</fullName>
    </recommendedName>
</protein>
<dbReference type="InterPro" id="IPR016024">
    <property type="entry name" value="ARM-type_fold"/>
</dbReference>
<reference evidence="5" key="1">
    <citation type="submission" date="2020-05" db="EMBL/GenBank/DDBJ databases">
        <title>Phylogenomic resolution of chytrid fungi.</title>
        <authorList>
            <person name="Stajich J.E."/>
            <person name="Amses K."/>
            <person name="Simmons R."/>
            <person name="Seto K."/>
            <person name="Myers J."/>
            <person name="Bonds A."/>
            <person name="Quandt C.A."/>
            <person name="Barry K."/>
            <person name="Liu P."/>
            <person name="Grigoriev I."/>
            <person name="Longcore J.E."/>
            <person name="James T.Y."/>
        </authorList>
    </citation>
    <scope>NUCLEOTIDE SEQUENCE</scope>
    <source>
        <strain evidence="5">JEL0513</strain>
    </source>
</reference>
<proteinExistence type="inferred from homology"/>
<dbReference type="InterPro" id="IPR007206">
    <property type="entry name" value="Protein_HGH1_C"/>
</dbReference>
<feature type="region of interest" description="Disordered" evidence="2">
    <location>
        <begin position="149"/>
        <end position="173"/>
    </location>
</feature>
<dbReference type="InterPro" id="IPR039717">
    <property type="entry name" value="Hgh1"/>
</dbReference>
<comment type="similarity">
    <text evidence="1">Belongs to the HGH1 family.</text>
</comment>
<gene>
    <name evidence="5" type="ORF">HK100_001452</name>
</gene>
<dbReference type="SUPFAM" id="SSF48371">
    <property type="entry name" value="ARM repeat"/>
    <property type="match status" value="1"/>
</dbReference>
<name>A0AAD5SYT6_9FUNG</name>
<feature type="domain" description="Protein HGH1 N-terminal" evidence="3">
    <location>
        <begin position="95"/>
        <end position="346"/>
    </location>
</feature>
<dbReference type="Pfam" id="PF04064">
    <property type="entry name" value="DUF384"/>
    <property type="match status" value="1"/>
</dbReference>
<accession>A0AAD5SYT6</accession>
<dbReference type="PANTHER" id="PTHR13387:SF9">
    <property type="entry name" value="PROTEIN HGH1 HOMOLOG"/>
    <property type="match status" value="1"/>
</dbReference>
<feature type="compositionally biased region" description="Polar residues" evidence="2">
    <location>
        <begin position="207"/>
        <end position="218"/>
    </location>
</feature>
<feature type="domain" description="Protein HGH1 C-terminal" evidence="4">
    <location>
        <begin position="353"/>
        <end position="406"/>
    </location>
</feature>
<feature type="region of interest" description="Disordered" evidence="2">
    <location>
        <begin position="189"/>
        <end position="218"/>
    </location>
</feature>
<dbReference type="AlphaFoldDB" id="A0AAD5SYT6"/>
<evidence type="ECO:0000256" key="2">
    <source>
        <dbReference type="SAM" id="MobiDB-lite"/>
    </source>
</evidence>
<evidence type="ECO:0000259" key="4">
    <source>
        <dbReference type="Pfam" id="PF04064"/>
    </source>
</evidence>
<evidence type="ECO:0008006" key="7">
    <source>
        <dbReference type="Google" id="ProtNLM"/>
    </source>
</evidence>
<evidence type="ECO:0000256" key="1">
    <source>
        <dbReference type="ARBA" id="ARBA00006712"/>
    </source>
</evidence>
<comment type="caution">
    <text evidence="5">The sequence shown here is derived from an EMBL/GenBank/DDBJ whole genome shotgun (WGS) entry which is preliminary data.</text>
</comment>
<evidence type="ECO:0000313" key="6">
    <source>
        <dbReference type="Proteomes" id="UP001211907"/>
    </source>
</evidence>
<dbReference type="PANTHER" id="PTHR13387">
    <property type="entry name" value="PROTEIN HGH1 HOMOLOG"/>
    <property type="match status" value="1"/>
</dbReference>
<feature type="region of interest" description="Disordered" evidence="2">
    <location>
        <begin position="423"/>
        <end position="442"/>
    </location>
</feature>
<sequence>METQVAELFGFLTSDREDMRKLAVENCKAISTSPDLQPFFGLNNGAPIKQLIALMDDHALIAHDAISTLVNLSANASLLPHFASPTFVASLVLAIILPQNVLADLCCMLLNNMTKKDDISKLLVPEYNQKEEEDKFKLRFNPSALLSTNSAGVSVPNGDANEKNTAAKKKQRRKTPYLDNLLEVFVRPNSLDPKKPKNEDDDDKTKGNNSAKRPTAAHNPNASYDFLAGVFANISMTPIGAIALRSRSNVDNVIRLSKLVPFVSHEAGKWSTIRRGGCISAIKNCCFDVQVQETGGLLLSAELNLVPYVLLPLCGPNDFDDEDIDNLPEELQLLESTKTREPVIEFRLMLVETLLLLASTRPGRAHLREMKVYYVVRALHSSEKNEDIIDRIERLVTMLMGEEENKDAVNTAPKKKRAAAVEVVEEDSDDEDGNGPAIEEIV</sequence>
<dbReference type="Proteomes" id="UP001211907">
    <property type="component" value="Unassembled WGS sequence"/>
</dbReference>
<dbReference type="Pfam" id="PF04063">
    <property type="entry name" value="DUF383"/>
    <property type="match status" value="1"/>
</dbReference>
<evidence type="ECO:0000259" key="3">
    <source>
        <dbReference type="Pfam" id="PF04063"/>
    </source>
</evidence>
<evidence type="ECO:0000313" key="5">
    <source>
        <dbReference type="EMBL" id="KAJ3115123.1"/>
    </source>
</evidence>
<dbReference type="EMBL" id="JADGJH010001313">
    <property type="protein sequence ID" value="KAJ3115123.1"/>
    <property type="molecule type" value="Genomic_DNA"/>
</dbReference>